<feature type="chain" id="PRO_5025414531" evidence="1">
    <location>
        <begin position="23"/>
        <end position="74"/>
    </location>
</feature>
<sequence length="74" mass="8510">MKCTRLLFFFSFGATQTRFGLSHCCPTSCAMRRSKRSPDVHDSSPTPLSTLHVWHERNASRYPIGRPYICPHQV</sequence>
<accession>A0A6B0TTE3</accession>
<keyword evidence="1" id="KW-0732">Signal</keyword>
<name>A0A6B0TTE3_IXORI</name>
<protein>
    <submittedName>
        <fullName evidence="2">Putative secreted protein</fullName>
    </submittedName>
</protein>
<proteinExistence type="predicted"/>
<dbReference type="AlphaFoldDB" id="A0A6B0TTE3"/>
<evidence type="ECO:0000313" key="2">
    <source>
        <dbReference type="EMBL" id="MXU83232.1"/>
    </source>
</evidence>
<evidence type="ECO:0000256" key="1">
    <source>
        <dbReference type="SAM" id="SignalP"/>
    </source>
</evidence>
<feature type="signal peptide" evidence="1">
    <location>
        <begin position="1"/>
        <end position="22"/>
    </location>
</feature>
<reference evidence="2" key="1">
    <citation type="submission" date="2019-12" db="EMBL/GenBank/DDBJ databases">
        <title>An insight into the sialome of adult female Ixodes ricinus ticks feeding for 6 days.</title>
        <authorList>
            <person name="Perner J."/>
            <person name="Ribeiro J.M.C."/>
        </authorList>
    </citation>
    <scope>NUCLEOTIDE SEQUENCE</scope>
    <source>
        <strain evidence="2">Semi-engorged</strain>
        <tissue evidence="2">Salivary glands</tissue>
    </source>
</reference>
<organism evidence="2">
    <name type="scientific">Ixodes ricinus</name>
    <name type="common">Common tick</name>
    <name type="synonym">Acarus ricinus</name>
    <dbReference type="NCBI Taxonomy" id="34613"/>
    <lineage>
        <taxon>Eukaryota</taxon>
        <taxon>Metazoa</taxon>
        <taxon>Ecdysozoa</taxon>
        <taxon>Arthropoda</taxon>
        <taxon>Chelicerata</taxon>
        <taxon>Arachnida</taxon>
        <taxon>Acari</taxon>
        <taxon>Parasitiformes</taxon>
        <taxon>Ixodida</taxon>
        <taxon>Ixodoidea</taxon>
        <taxon>Ixodidae</taxon>
        <taxon>Ixodinae</taxon>
        <taxon>Ixodes</taxon>
    </lineage>
</organism>
<dbReference type="EMBL" id="GIFC01001149">
    <property type="protein sequence ID" value="MXU83232.1"/>
    <property type="molecule type" value="Transcribed_RNA"/>
</dbReference>